<evidence type="ECO:0000256" key="4">
    <source>
        <dbReference type="ARBA" id="ARBA00022989"/>
    </source>
</evidence>
<keyword evidence="4 6" id="KW-1133">Transmembrane helix</keyword>
<dbReference type="InterPro" id="IPR000620">
    <property type="entry name" value="EamA_dom"/>
</dbReference>
<comment type="similarity">
    <text evidence="2">Belongs to the drug/metabolite transporter (DMT) superfamily. Plant drug/metabolite exporter (P-DME) (TC 2.A.7.4) family.</text>
</comment>
<evidence type="ECO:0000259" key="7">
    <source>
        <dbReference type="Pfam" id="PF00892"/>
    </source>
</evidence>
<evidence type="ECO:0000313" key="8">
    <source>
        <dbReference type="EMBL" id="KAF5828674.1"/>
    </source>
</evidence>
<feature type="transmembrane region" description="Helical" evidence="6">
    <location>
        <begin position="50"/>
        <end position="69"/>
    </location>
</feature>
<dbReference type="Pfam" id="PF00892">
    <property type="entry name" value="EamA"/>
    <property type="match status" value="1"/>
</dbReference>
<sequence>MPTSYHSCPSMPIIVCLNARVCTGLHIQLRSYPWKHAQSGWDARQTAGTVMALSSALTGSFSLLSVRYIKEKEPVLVITIWYHLFCFSLSAVLLAIGVPSKPTMPQGISWILLIVVGVLLFSASLLIDRSLQLGAAARTSVISLSQLVFTWIFGLAFLHEHTNFIAGSGIALLLVGVGLVAFRNVDINEELNTPALKRHLFSRLPDAATD</sequence>
<protein>
    <recommendedName>
        <fullName evidence="7">EamA domain-containing protein</fullName>
    </recommendedName>
</protein>
<organism evidence="8 9">
    <name type="scientific">Dunaliella salina</name>
    <name type="common">Green alga</name>
    <name type="synonym">Protococcus salinus</name>
    <dbReference type="NCBI Taxonomy" id="3046"/>
    <lineage>
        <taxon>Eukaryota</taxon>
        <taxon>Viridiplantae</taxon>
        <taxon>Chlorophyta</taxon>
        <taxon>core chlorophytes</taxon>
        <taxon>Chlorophyceae</taxon>
        <taxon>CS clade</taxon>
        <taxon>Chlamydomonadales</taxon>
        <taxon>Dunaliellaceae</taxon>
        <taxon>Dunaliella</taxon>
    </lineage>
</organism>
<feature type="transmembrane region" description="Helical" evidence="6">
    <location>
        <begin position="139"/>
        <end position="158"/>
    </location>
</feature>
<gene>
    <name evidence="8" type="ORF">DUNSADRAFT_17234</name>
</gene>
<reference evidence="8" key="1">
    <citation type="submission" date="2017-08" db="EMBL/GenBank/DDBJ databases">
        <authorList>
            <person name="Polle J.E."/>
            <person name="Barry K."/>
            <person name="Cushman J."/>
            <person name="Schmutz J."/>
            <person name="Tran D."/>
            <person name="Hathwaick L.T."/>
            <person name="Yim W.C."/>
            <person name="Jenkins J."/>
            <person name="Mckie-Krisberg Z.M."/>
            <person name="Prochnik S."/>
            <person name="Lindquist E."/>
            <person name="Dockter R.B."/>
            <person name="Adam C."/>
            <person name="Molina H."/>
            <person name="Bunkerborg J."/>
            <person name="Jin E."/>
            <person name="Buchheim M."/>
            <person name="Magnuson J."/>
        </authorList>
    </citation>
    <scope>NUCLEOTIDE SEQUENCE</scope>
    <source>
        <strain evidence="8">CCAP 19/18</strain>
    </source>
</reference>
<dbReference type="PANTHER" id="PTHR22911:SF6">
    <property type="entry name" value="SOLUTE CARRIER FAMILY 35 MEMBER G1"/>
    <property type="match status" value="1"/>
</dbReference>
<evidence type="ECO:0000256" key="3">
    <source>
        <dbReference type="ARBA" id="ARBA00022692"/>
    </source>
</evidence>
<feature type="transmembrane region" description="Helical" evidence="6">
    <location>
        <begin position="108"/>
        <end position="127"/>
    </location>
</feature>
<evidence type="ECO:0000256" key="2">
    <source>
        <dbReference type="ARBA" id="ARBA00007635"/>
    </source>
</evidence>
<dbReference type="SUPFAM" id="SSF103481">
    <property type="entry name" value="Multidrug resistance efflux transporter EmrE"/>
    <property type="match status" value="1"/>
</dbReference>
<dbReference type="EMBL" id="MU070263">
    <property type="protein sequence ID" value="KAF5828674.1"/>
    <property type="molecule type" value="Genomic_DNA"/>
</dbReference>
<accession>A0ABQ7G246</accession>
<feature type="transmembrane region" description="Helical" evidence="6">
    <location>
        <begin position="76"/>
        <end position="96"/>
    </location>
</feature>
<evidence type="ECO:0000313" key="9">
    <source>
        <dbReference type="Proteomes" id="UP000815325"/>
    </source>
</evidence>
<dbReference type="PANTHER" id="PTHR22911">
    <property type="entry name" value="ACYL-MALONYL CONDENSING ENZYME-RELATED"/>
    <property type="match status" value="1"/>
</dbReference>
<proteinExistence type="inferred from homology"/>
<keyword evidence="3 6" id="KW-0812">Transmembrane</keyword>
<comment type="caution">
    <text evidence="8">The sequence shown here is derived from an EMBL/GenBank/DDBJ whole genome shotgun (WGS) entry which is preliminary data.</text>
</comment>
<feature type="transmembrane region" description="Helical" evidence="6">
    <location>
        <begin position="164"/>
        <end position="182"/>
    </location>
</feature>
<dbReference type="InterPro" id="IPR037185">
    <property type="entry name" value="EmrE-like"/>
</dbReference>
<feature type="domain" description="EamA" evidence="7">
    <location>
        <begin position="48"/>
        <end position="181"/>
    </location>
</feature>
<keyword evidence="9" id="KW-1185">Reference proteome</keyword>
<evidence type="ECO:0000256" key="6">
    <source>
        <dbReference type="SAM" id="Phobius"/>
    </source>
</evidence>
<evidence type="ECO:0000256" key="1">
    <source>
        <dbReference type="ARBA" id="ARBA00004141"/>
    </source>
</evidence>
<dbReference type="Proteomes" id="UP000815325">
    <property type="component" value="Unassembled WGS sequence"/>
</dbReference>
<keyword evidence="5 6" id="KW-0472">Membrane</keyword>
<name>A0ABQ7G246_DUNSA</name>
<comment type="subcellular location">
    <subcellularLocation>
        <location evidence="1">Membrane</location>
        <topology evidence="1">Multi-pass membrane protein</topology>
    </subcellularLocation>
</comment>
<evidence type="ECO:0000256" key="5">
    <source>
        <dbReference type="ARBA" id="ARBA00023136"/>
    </source>
</evidence>